<dbReference type="InterPro" id="IPR034122">
    <property type="entry name" value="Retropepsin-like_bacterial"/>
</dbReference>
<keyword evidence="2" id="KW-0378">Hydrolase</keyword>
<evidence type="ECO:0000313" key="2">
    <source>
        <dbReference type="EMBL" id="SDH29794.1"/>
    </source>
</evidence>
<feature type="signal peptide" evidence="1">
    <location>
        <begin position="1"/>
        <end position="21"/>
    </location>
</feature>
<dbReference type="GO" id="GO:0006508">
    <property type="term" value="P:proteolysis"/>
    <property type="evidence" value="ECO:0007669"/>
    <property type="project" value="UniProtKB-KW"/>
</dbReference>
<keyword evidence="2" id="KW-0645">Protease</keyword>
<keyword evidence="1" id="KW-0732">Signal</keyword>
<name>A0A1G8B9M2_9FLAO</name>
<evidence type="ECO:0000313" key="3">
    <source>
        <dbReference type="Proteomes" id="UP000199492"/>
    </source>
</evidence>
<dbReference type="Pfam" id="PF13975">
    <property type="entry name" value="gag-asp_proteas"/>
    <property type="match status" value="1"/>
</dbReference>
<dbReference type="EMBL" id="FNCZ01000002">
    <property type="protein sequence ID" value="SDH29794.1"/>
    <property type="molecule type" value="Genomic_DNA"/>
</dbReference>
<feature type="chain" id="PRO_5011432482" evidence="1">
    <location>
        <begin position="22"/>
        <end position="169"/>
    </location>
</feature>
<protein>
    <submittedName>
        <fullName evidence="2">Aspartyl protease family protein</fullName>
    </submittedName>
</protein>
<dbReference type="RefSeq" id="WP_092467074.1">
    <property type="nucleotide sequence ID" value="NZ_FNCZ01000002.1"/>
</dbReference>
<keyword evidence="3" id="KW-1185">Reference proteome</keyword>
<accession>A0A1G8B9M2</accession>
<dbReference type="STRING" id="262004.SAMN04489796_102194"/>
<dbReference type="Gene3D" id="2.40.70.10">
    <property type="entry name" value="Acid Proteases"/>
    <property type="match status" value="1"/>
</dbReference>
<dbReference type="CDD" id="cd05483">
    <property type="entry name" value="retropepsin_like_bacteria"/>
    <property type="match status" value="1"/>
</dbReference>
<dbReference type="SUPFAM" id="SSF50630">
    <property type="entry name" value="Acid proteases"/>
    <property type="match status" value="1"/>
</dbReference>
<dbReference type="GO" id="GO:0008233">
    <property type="term" value="F:peptidase activity"/>
    <property type="evidence" value="ECO:0007669"/>
    <property type="project" value="UniProtKB-KW"/>
</dbReference>
<dbReference type="OrthoDB" id="947490at2"/>
<organism evidence="2 3">
    <name type="scientific">Winogradskyella thalassocola</name>
    <dbReference type="NCBI Taxonomy" id="262004"/>
    <lineage>
        <taxon>Bacteria</taxon>
        <taxon>Pseudomonadati</taxon>
        <taxon>Bacteroidota</taxon>
        <taxon>Flavobacteriia</taxon>
        <taxon>Flavobacteriales</taxon>
        <taxon>Flavobacteriaceae</taxon>
        <taxon>Winogradskyella</taxon>
    </lineage>
</organism>
<proteinExistence type="predicted"/>
<evidence type="ECO:0000256" key="1">
    <source>
        <dbReference type="SAM" id="SignalP"/>
    </source>
</evidence>
<reference evidence="3" key="1">
    <citation type="submission" date="2016-10" db="EMBL/GenBank/DDBJ databases">
        <authorList>
            <person name="Varghese N."/>
            <person name="Submissions S."/>
        </authorList>
    </citation>
    <scope>NUCLEOTIDE SEQUENCE [LARGE SCALE GENOMIC DNA]</scope>
    <source>
        <strain evidence="3">DSM 15363</strain>
    </source>
</reference>
<dbReference type="Proteomes" id="UP000199492">
    <property type="component" value="Unassembled WGS sequence"/>
</dbReference>
<gene>
    <name evidence="2" type="ORF">SAMN04489796_102194</name>
</gene>
<dbReference type="AlphaFoldDB" id="A0A1G8B9M2"/>
<sequence>MNKSKLLIFVLFSLIFSCKRATSSSDLNPNSTRTYNRSDIKSENMVEMKKEGGVFYIPIQINDIDMDIIFDTGASNISISETEVLFLLKQGKLNEEDFLGKVQFQDATGNISEGTRLNLKKVKIGTKTIYNVEASVVHNLEAPLLLGQSALSKFGKLTIDYNKNEIVFD</sequence>
<dbReference type="PROSITE" id="PS51257">
    <property type="entry name" value="PROKAR_LIPOPROTEIN"/>
    <property type="match status" value="1"/>
</dbReference>
<dbReference type="InterPro" id="IPR021109">
    <property type="entry name" value="Peptidase_aspartic_dom_sf"/>
</dbReference>